<protein>
    <recommendedName>
        <fullName evidence="8">Nucleoporin NUP192</fullName>
    </recommendedName>
</protein>
<gene>
    <name evidence="6" type="ORF">A0J61_09942</name>
</gene>
<evidence type="ECO:0000256" key="1">
    <source>
        <dbReference type="ARBA" id="ARBA00004123"/>
    </source>
</evidence>
<evidence type="ECO:0000256" key="2">
    <source>
        <dbReference type="ARBA" id="ARBA00005892"/>
    </source>
</evidence>
<dbReference type="InParanoid" id="A0A1C7N040"/>
<evidence type="ECO:0000313" key="7">
    <source>
        <dbReference type="Proteomes" id="UP000093000"/>
    </source>
</evidence>
<dbReference type="GO" id="GO:0044611">
    <property type="term" value="C:nuclear pore inner ring"/>
    <property type="evidence" value="ECO:0007669"/>
    <property type="project" value="TreeGrafter"/>
</dbReference>
<dbReference type="OrthoDB" id="2019644at2759"/>
<dbReference type="PANTHER" id="PTHR31344">
    <property type="entry name" value="NUCLEAR PORE COMPLEX PROTEIN NUP205"/>
    <property type="match status" value="1"/>
</dbReference>
<evidence type="ECO:0008006" key="8">
    <source>
        <dbReference type="Google" id="ProtNLM"/>
    </source>
</evidence>
<keyword evidence="3" id="KW-0813">Transport</keyword>
<dbReference type="GO" id="GO:0017056">
    <property type="term" value="F:structural constituent of nuclear pore"/>
    <property type="evidence" value="ECO:0007669"/>
    <property type="project" value="TreeGrafter"/>
</dbReference>
<accession>A0A1C7N040</accession>
<evidence type="ECO:0000256" key="5">
    <source>
        <dbReference type="SAM" id="MobiDB-lite"/>
    </source>
</evidence>
<proteinExistence type="inferred from homology"/>
<dbReference type="PANTHER" id="PTHR31344:SF0">
    <property type="entry name" value="NUCLEAR PORE COMPLEX PROTEIN NUP205"/>
    <property type="match status" value="1"/>
</dbReference>
<evidence type="ECO:0000256" key="4">
    <source>
        <dbReference type="ARBA" id="ARBA00023242"/>
    </source>
</evidence>
<comment type="similarity">
    <text evidence="2">Belongs to the NUP186/NUP192/NUP205 family.</text>
</comment>
<dbReference type="STRING" id="101091.A0A1C7N040"/>
<keyword evidence="7" id="KW-1185">Reference proteome</keyword>
<comment type="subcellular location">
    <subcellularLocation>
        <location evidence="1">Nucleus</location>
    </subcellularLocation>
</comment>
<dbReference type="InterPro" id="IPR021827">
    <property type="entry name" value="Nup186/Nup192/Nup205"/>
</dbReference>
<organism evidence="6 7">
    <name type="scientific">Choanephora cucurbitarum</name>
    <dbReference type="NCBI Taxonomy" id="101091"/>
    <lineage>
        <taxon>Eukaryota</taxon>
        <taxon>Fungi</taxon>
        <taxon>Fungi incertae sedis</taxon>
        <taxon>Mucoromycota</taxon>
        <taxon>Mucoromycotina</taxon>
        <taxon>Mucoromycetes</taxon>
        <taxon>Mucorales</taxon>
        <taxon>Mucorineae</taxon>
        <taxon>Choanephoraceae</taxon>
        <taxon>Choanephoroideae</taxon>
        <taxon>Choanephora</taxon>
    </lineage>
</organism>
<feature type="compositionally biased region" description="Low complexity" evidence="5">
    <location>
        <begin position="1284"/>
        <end position="1296"/>
    </location>
</feature>
<evidence type="ECO:0000256" key="3">
    <source>
        <dbReference type="ARBA" id="ARBA00022448"/>
    </source>
</evidence>
<dbReference type="GO" id="GO:0006999">
    <property type="term" value="P:nuclear pore organization"/>
    <property type="evidence" value="ECO:0007669"/>
    <property type="project" value="TreeGrafter"/>
</dbReference>
<dbReference type="Pfam" id="PF11894">
    <property type="entry name" value="Nup192"/>
    <property type="match status" value="1"/>
</dbReference>
<sequence length="1839" mass="209684">MSLVYSIPTWVQENQSLHDIIYQARVSKLSADALNQHLQLNKEKFIHLLDDEPKNPAHRTMLNSKKTYIQRTLRSVSQEFVTKALFLSDQLNINEYVAATLLTHGTAQADYTKNDPIDTAVLLYHQERSYLLACLDLILKSIKDASIPTDVQFVCSQFMTDLLKEESDETYVSKLLNTLNQLTQSITAIMDTGTIIGQVPTAGSGKLGESIADYRTSGLNEERIVLAQIIYHISSIFKFETKDKLNMLYMLEEAELTDHATAYMLMTMLSVLSHNSIQTEEEELSPETLLFIDQFHHRIMTSGSRVPVIKAVIVLQWVLYLMHPSRRNKTVGSQFNMRSESIMQQLLDHALEVDVFRFMSDYLLYFQQPNAKIDTDRPVIKSNLDTEHSKVDKSDYRNINADIHSDFQEFVVFQLEQLALEVIQVLFDWLQKLKYKEEDATTPADHMRQASACRDLQYFLQFLASVFRYRIDKGIVFWECTQTGLNHFVRWLLDIHVVGTVGAAFDFFASIATGNQCALEMFYFFKNGTEAVLASSTLFSWGKPLAALQYYEGQLKDKPEEVIASIPNPEEYLLLKFLEILKQCVQYSQEARCAFWADPVLQCQPILIHALNRPTSTHIRAALFDVLAAFCSSWGGGINQVGRTISRKVWKILEGSTMLVPQRRPLQERMVYQKPGILQELELERKSRVYTETLAMIRLIGTAIHTQSKREAITFGFNQVEPSIPSDLGKGSKSPGSIPYIHLVIDQIFLSLRDQKYLFAEARWELTEACLMVFENSIASLDLSDYEGDQVKCPLPNFTTESKLLQTIVHPGFQVMTRILAGGRVIDELFRIMDECAQRETKDTIGVPYHRQCLVRVLRILSFLLDRQDTLMKVVVPHITSTSKQNASSEFQLAGYTFMPLPSLAPLSQLFLFQNTILVRLALLVNYEESEQVCYLATRILHKLTNDDTKETGLSQDQTALSQTAYANLFSNLASGITSVLSSSDMAERIVYGFSQRLLLNIAENTTYDDFDYDFNSIPFWLAEETLSNIHEYPVEFKMSTSTSMCLAIMDLLLESTQRKTVGSNSLVEFLLGYESSGVASIDRVQDRIDNQPRLVCFHALLELLRRGISQTGHLNGEDAMMDDVAVEQTKLLIDTHPILAEKCYELIYRLCSKRYTSTSTLRYLRNRENFFYRQFDAMTPRIEDEIALDKSAATHFAGTLSSADGTRVVTDYFRLRSKLHQRAWLLETIVLEFKTTMHMGQKQEAAKLLELLYGRKPTVSSEDSDMMDAHLDGQRKESGNIFSSSPAPTSSSNPHHASRYQQPLAKMLELISSLDFTWFDSMTELVTESFDPQLFVGLDFFQHQIQNERGCLVYDIRAIYKRLKAHQQAYQLQDNPMADSEIGQILAQAISSNHHREIAHAKLHCLCAWKDLVHITVIEGFDLLPSVARETIIHEMLTMLLLKLSQTNHQGYDEPMLKSMSEIILNLVNKLKESMSTRRTSQLPVEKLRLIFGGIITCISQESSTVVIRGNMYLTLTSFLIYVTRHERDTASQQLEQHILDTVLANHAHVISTLREDAFHGSTIWKTSAYIALDALNSLALRAGSQVIQSQLIGHNFLQAAIQMIRADDGPLSNLLEQIDAPLLPLYIFEAKTSILLRLARDPKGADLLCNHRIVEVLSECQYMKVQRQDFVEAGDEATKELNNRYHRLIMPTLQLMTTLLCTYQGQNDEVLLNMETWVRNQQQALVNILQSIEQRQLTLLDLKQISLVAHIMASLSCRIGYKDHFAEKGFNQLHNLFTQLNVNKDLVHRIVPDTDEEHQWSSTIDPVSGLSLLKVKATQLIDRINTKLEIYHRTANN</sequence>
<reference evidence="6 7" key="1">
    <citation type="submission" date="2016-03" db="EMBL/GenBank/DDBJ databases">
        <title>Choanephora cucurbitarum.</title>
        <authorList>
            <person name="Min B."/>
            <person name="Park H."/>
            <person name="Park J.-H."/>
            <person name="Shin H.-D."/>
            <person name="Choi I.-G."/>
        </authorList>
    </citation>
    <scope>NUCLEOTIDE SEQUENCE [LARGE SCALE GENOMIC DNA]</scope>
    <source>
        <strain evidence="6 7">KUS-F28377</strain>
    </source>
</reference>
<evidence type="ECO:0000313" key="6">
    <source>
        <dbReference type="EMBL" id="OBZ82009.1"/>
    </source>
</evidence>
<name>A0A1C7N040_9FUNG</name>
<feature type="region of interest" description="Disordered" evidence="5">
    <location>
        <begin position="1276"/>
        <end position="1299"/>
    </location>
</feature>
<keyword evidence="4" id="KW-0539">Nucleus</keyword>
<dbReference type="EMBL" id="LUGH01000977">
    <property type="protein sequence ID" value="OBZ82009.1"/>
    <property type="molecule type" value="Genomic_DNA"/>
</dbReference>
<dbReference type="Proteomes" id="UP000093000">
    <property type="component" value="Unassembled WGS sequence"/>
</dbReference>
<comment type="caution">
    <text evidence="6">The sequence shown here is derived from an EMBL/GenBank/DDBJ whole genome shotgun (WGS) entry which is preliminary data.</text>
</comment>
<dbReference type="FunCoup" id="A0A1C7N040">
    <property type="interactions" value="558"/>
</dbReference>